<name>A0A060XRG0_ONCMY</name>
<proteinExistence type="predicted"/>
<gene>
    <name evidence="2" type="ORF">GSONMT00006732001</name>
</gene>
<organism evidence="2 3">
    <name type="scientific">Oncorhynchus mykiss</name>
    <name type="common">Rainbow trout</name>
    <name type="synonym">Salmo gairdneri</name>
    <dbReference type="NCBI Taxonomy" id="8022"/>
    <lineage>
        <taxon>Eukaryota</taxon>
        <taxon>Metazoa</taxon>
        <taxon>Chordata</taxon>
        <taxon>Craniata</taxon>
        <taxon>Vertebrata</taxon>
        <taxon>Euteleostomi</taxon>
        <taxon>Actinopterygii</taxon>
        <taxon>Neopterygii</taxon>
        <taxon>Teleostei</taxon>
        <taxon>Protacanthopterygii</taxon>
        <taxon>Salmoniformes</taxon>
        <taxon>Salmonidae</taxon>
        <taxon>Salmoninae</taxon>
        <taxon>Oncorhynchus</taxon>
    </lineage>
</organism>
<keyword evidence="1" id="KW-0812">Transmembrane</keyword>
<dbReference type="Proteomes" id="UP000193380">
    <property type="component" value="Unassembled WGS sequence"/>
</dbReference>
<dbReference type="AlphaFoldDB" id="A0A060XRG0"/>
<keyword evidence="1" id="KW-1133">Transmembrane helix</keyword>
<reference evidence="2" key="1">
    <citation type="journal article" date="2014" name="Nat. Commun.">
        <title>The rainbow trout genome provides novel insights into evolution after whole-genome duplication in vertebrates.</title>
        <authorList>
            <person name="Berthelot C."/>
            <person name="Brunet F."/>
            <person name="Chalopin D."/>
            <person name="Juanchich A."/>
            <person name="Bernard M."/>
            <person name="Noel B."/>
            <person name="Bento P."/>
            <person name="Da Silva C."/>
            <person name="Labadie K."/>
            <person name="Alberti A."/>
            <person name="Aury J.M."/>
            <person name="Louis A."/>
            <person name="Dehais P."/>
            <person name="Bardou P."/>
            <person name="Montfort J."/>
            <person name="Klopp C."/>
            <person name="Cabau C."/>
            <person name="Gaspin C."/>
            <person name="Thorgaard G.H."/>
            <person name="Boussaha M."/>
            <person name="Quillet E."/>
            <person name="Guyomard R."/>
            <person name="Galiana D."/>
            <person name="Bobe J."/>
            <person name="Volff J.N."/>
            <person name="Genet C."/>
            <person name="Wincker P."/>
            <person name="Jaillon O."/>
            <person name="Roest Crollius H."/>
            <person name="Guiguen Y."/>
        </authorList>
    </citation>
    <scope>NUCLEOTIDE SEQUENCE [LARGE SCALE GENOMIC DNA]</scope>
</reference>
<feature type="transmembrane region" description="Helical" evidence="1">
    <location>
        <begin position="23"/>
        <end position="41"/>
    </location>
</feature>
<keyword evidence="1" id="KW-0472">Membrane</keyword>
<dbReference type="PaxDb" id="8022-A0A060XRG0"/>
<evidence type="ECO:0000313" key="2">
    <source>
        <dbReference type="EMBL" id="CDQ79694.1"/>
    </source>
</evidence>
<evidence type="ECO:0000256" key="1">
    <source>
        <dbReference type="SAM" id="Phobius"/>
    </source>
</evidence>
<evidence type="ECO:0000313" key="3">
    <source>
        <dbReference type="Proteomes" id="UP000193380"/>
    </source>
</evidence>
<reference evidence="2" key="2">
    <citation type="submission" date="2014-03" db="EMBL/GenBank/DDBJ databases">
        <authorList>
            <person name="Genoscope - CEA"/>
        </authorList>
    </citation>
    <scope>NUCLEOTIDE SEQUENCE</scope>
</reference>
<protein>
    <submittedName>
        <fullName evidence="2">Uncharacterized protein</fullName>
    </submittedName>
</protein>
<dbReference type="STRING" id="8022.A0A060XRG0"/>
<accession>A0A060XRG0</accession>
<dbReference type="EMBL" id="FR905489">
    <property type="protein sequence ID" value="CDQ79694.1"/>
    <property type="molecule type" value="Genomic_DNA"/>
</dbReference>
<sequence length="105" mass="11511">MNTLTLTAHPHLPLLLPLLPPLLPPRPSLFLFFLIVILLLLSQGTHPSIASSSVFSPFPSLSVESQGSATPLIMCRSPTDVKSKMSPRSNLKFRFDKMSHSTTSE</sequence>